<keyword evidence="7" id="KW-1185">Reference proteome</keyword>
<dbReference type="Pfam" id="PF25137">
    <property type="entry name" value="ADH_Fe_C"/>
    <property type="match status" value="1"/>
</dbReference>
<dbReference type="Proteomes" id="UP000199555">
    <property type="component" value="Unassembled WGS sequence"/>
</dbReference>
<evidence type="ECO:0000259" key="4">
    <source>
        <dbReference type="Pfam" id="PF00465"/>
    </source>
</evidence>
<keyword evidence="3" id="KW-0520">NAD</keyword>
<evidence type="ECO:0000259" key="5">
    <source>
        <dbReference type="Pfam" id="PF25137"/>
    </source>
</evidence>
<evidence type="ECO:0000313" key="6">
    <source>
        <dbReference type="EMBL" id="SDL84418.1"/>
    </source>
</evidence>
<dbReference type="GO" id="GO:0046872">
    <property type="term" value="F:metal ion binding"/>
    <property type="evidence" value="ECO:0007669"/>
    <property type="project" value="InterPro"/>
</dbReference>
<dbReference type="EMBL" id="FNGE01000029">
    <property type="protein sequence ID" value="SDL84418.1"/>
    <property type="molecule type" value="Genomic_DNA"/>
</dbReference>
<dbReference type="PANTHER" id="PTHR11496">
    <property type="entry name" value="ALCOHOL DEHYDROGENASE"/>
    <property type="match status" value="1"/>
</dbReference>
<evidence type="ECO:0000256" key="3">
    <source>
        <dbReference type="ARBA" id="ARBA00023027"/>
    </source>
</evidence>
<organism evidence="6 7">
    <name type="scientific">Paracoccus chinensis</name>
    <dbReference type="NCBI Taxonomy" id="525640"/>
    <lineage>
        <taxon>Bacteria</taxon>
        <taxon>Pseudomonadati</taxon>
        <taxon>Pseudomonadota</taxon>
        <taxon>Alphaproteobacteria</taxon>
        <taxon>Rhodobacterales</taxon>
        <taxon>Paracoccaceae</taxon>
        <taxon>Paracoccus</taxon>
    </lineage>
</organism>
<accession>A0A1G9ND38</accession>
<keyword evidence="2" id="KW-0560">Oxidoreductase</keyword>
<dbReference type="GO" id="GO:0004022">
    <property type="term" value="F:alcohol dehydrogenase (NAD+) activity"/>
    <property type="evidence" value="ECO:0007669"/>
    <property type="project" value="TreeGrafter"/>
</dbReference>
<evidence type="ECO:0000313" key="7">
    <source>
        <dbReference type="Proteomes" id="UP000199555"/>
    </source>
</evidence>
<dbReference type="InterPro" id="IPR001670">
    <property type="entry name" value="ADH_Fe/GldA"/>
</dbReference>
<dbReference type="SUPFAM" id="SSF56796">
    <property type="entry name" value="Dehydroquinate synthase-like"/>
    <property type="match status" value="1"/>
</dbReference>
<dbReference type="RefSeq" id="WP_090757384.1">
    <property type="nucleotide sequence ID" value="NZ_FNGE01000029.1"/>
</dbReference>
<dbReference type="GO" id="GO:0018506">
    <property type="term" value="F:maleylacetate reductase activity"/>
    <property type="evidence" value="ECO:0007669"/>
    <property type="project" value="InterPro"/>
</dbReference>
<dbReference type="InterPro" id="IPR056798">
    <property type="entry name" value="ADH_Fe_C"/>
</dbReference>
<dbReference type="Gene3D" id="1.20.1090.10">
    <property type="entry name" value="Dehydroquinate synthase-like - alpha domain"/>
    <property type="match status" value="1"/>
</dbReference>
<reference evidence="7" key="1">
    <citation type="submission" date="2016-10" db="EMBL/GenBank/DDBJ databases">
        <authorList>
            <person name="Varghese N."/>
            <person name="Submissions S."/>
        </authorList>
    </citation>
    <scope>NUCLEOTIDE SEQUENCE [LARGE SCALE GENOMIC DNA]</scope>
    <source>
        <strain evidence="7">CGMCC 1.7655</strain>
    </source>
</reference>
<gene>
    <name evidence="6" type="ORF">SAMN04487971_12910</name>
</gene>
<proteinExistence type="inferred from homology"/>
<dbReference type="Gene3D" id="3.40.50.1970">
    <property type="match status" value="1"/>
</dbReference>
<dbReference type="OrthoDB" id="3812122at2"/>
<feature type="domain" description="Alcohol dehydrogenase iron-type/glycerol dehydrogenase GldA" evidence="4">
    <location>
        <begin position="17"/>
        <end position="157"/>
    </location>
</feature>
<feature type="domain" description="Fe-containing alcohol dehydrogenase-like C-terminal" evidence="5">
    <location>
        <begin position="169"/>
        <end position="351"/>
    </location>
</feature>
<dbReference type="InterPro" id="IPR039697">
    <property type="entry name" value="Alcohol_dehydrogenase_Fe"/>
</dbReference>
<evidence type="ECO:0000256" key="2">
    <source>
        <dbReference type="ARBA" id="ARBA00023002"/>
    </source>
</evidence>
<dbReference type="CDD" id="cd08177">
    <property type="entry name" value="MAR"/>
    <property type="match status" value="1"/>
</dbReference>
<dbReference type="STRING" id="525640.SAMN04487971_12910"/>
<evidence type="ECO:0000256" key="1">
    <source>
        <dbReference type="ARBA" id="ARBA00007358"/>
    </source>
</evidence>
<dbReference type="PANTHER" id="PTHR11496:SF102">
    <property type="entry name" value="ALCOHOL DEHYDROGENASE 4"/>
    <property type="match status" value="1"/>
</dbReference>
<comment type="similarity">
    <text evidence="1">Belongs to the iron-containing alcohol dehydrogenase family.</text>
</comment>
<protein>
    <submittedName>
        <fullName evidence="6">Maleylacetate reductase</fullName>
    </submittedName>
</protein>
<name>A0A1G9ND38_9RHOB</name>
<dbReference type="AlphaFoldDB" id="A0A1G9ND38"/>
<dbReference type="Pfam" id="PF00465">
    <property type="entry name" value="Fe-ADH"/>
    <property type="match status" value="1"/>
</dbReference>
<sequence length="359" mass="37516">MSSSFQPEFALSQPALRLRFGPGVRRDTGAEIERLGCARAAVLSTPGKRGMAEELAGDIGQLAAGIVPLAEMHTPVSVTQAALEKFDRLKADCLVSIGGGSTIGLGKALALRTGLPQIVLPTTYAGSEATPVLGQTEGGRKTTLTDPRVQPQVILYDAELVRSLPVPITVASALNAMAHAAEGLYARDSNPLAALFAAEGLRAFHKALPAVCRNPQDLRARGETLYGAWLCGTVLGQVGMALHHKLCHVLGGSFGLPHAETHAVMLPHTIGFNASAAGALLDPVREIFGDADVGRGLAAFADQVGAPRALRDLGMAEADLGRAADLAMEAAYWNPRPLVRDEILGLLRAAWAGETGPPR</sequence>
<dbReference type="InterPro" id="IPR034786">
    <property type="entry name" value="MAR"/>
</dbReference>